<evidence type="ECO:0000256" key="5">
    <source>
        <dbReference type="ARBA" id="ARBA00022490"/>
    </source>
</evidence>
<feature type="non-terminal residue" evidence="12">
    <location>
        <position position="1"/>
    </location>
</feature>
<dbReference type="AlphaFoldDB" id="A0A921SWE9"/>
<dbReference type="GO" id="GO:0004719">
    <property type="term" value="F:protein-L-isoaspartate (D-aspartate) O-methyltransferase activity"/>
    <property type="evidence" value="ECO:0007669"/>
    <property type="project" value="UniProtKB-EC"/>
</dbReference>
<dbReference type="EC" id="2.1.1.77" evidence="3"/>
<reference evidence="12" key="2">
    <citation type="submission" date="2021-09" db="EMBL/GenBank/DDBJ databases">
        <authorList>
            <person name="Gilroy R."/>
        </authorList>
    </citation>
    <scope>NUCLEOTIDE SEQUENCE</scope>
    <source>
        <strain evidence="12">ChiGjej5B5-22894</strain>
    </source>
</reference>
<evidence type="ECO:0000256" key="7">
    <source>
        <dbReference type="ARBA" id="ARBA00022679"/>
    </source>
</evidence>
<reference evidence="12" key="1">
    <citation type="journal article" date="2021" name="PeerJ">
        <title>Extensive microbial diversity within the chicken gut microbiome revealed by metagenomics and culture.</title>
        <authorList>
            <person name="Gilroy R."/>
            <person name="Ravi A."/>
            <person name="Getino M."/>
            <person name="Pursley I."/>
            <person name="Horton D.L."/>
            <person name="Alikhan N.F."/>
            <person name="Baker D."/>
            <person name="Gharbi K."/>
            <person name="Hall N."/>
            <person name="Watson M."/>
            <person name="Adriaenssens E.M."/>
            <person name="Foster-Nyarko E."/>
            <person name="Jarju S."/>
            <person name="Secka A."/>
            <person name="Antonio M."/>
            <person name="Oren A."/>
            <person name="Chaudhuri R.R."/>
            <person name="La Ragione R."/>
            <person name="Hildebrand F."/>
            <person name="Pallen M.J."/>
        </authorList>
    </citation>
    <scope>NUCLEOTIDE SEQUENCE</scope>
    <source>
        <strain evidence="12">ChiGjej5B5-22894</strain>
    </source>
</reference>
<evidence type="ECO:0000256" key="3">
    <source>
        <dbReference type="ARBA" id="ARBA00011890"/>
    </source>
</evidence>
<proteinExistence type="inferred from homology"/>
<dbReference type="EMBL" id="DYUE01000094">
    <property type="protein sequence ID" value="HJG90800.1"/>
    <property type="molecule type" value="Genomic_DNA"/>
</dbReference>
<evidence type="ECO:0000256" key="4">
    <source>
        <dbReference type="ARBA" id="ARBA00013346"/>
    </source>
</evidence>
<dbReference type="InterPro" id="IPR029063">
    <property type="entry name" value="SAM-dependent_MTases_sf"/>
</dbReference>
<evidence type="ECO:0000256" key="11">
    <source>
        <dbReference type="ARBA" id="ARBA00031350"/>
    </source>
</evidence>
<evidence type="ECO:0000256" key="1">
    <source>
        <dbReference type="ARBA" id="ARBA00004496"/>
    </source>
</evidence>
<evidence type="ECO:0000256" key="10">
    <source>
        <dbReference type="ARBA" id="ARBA00031323"/>
    </source>
</evidence>
<dbReference type="GO" id="GO:0005737">
    <property type="term" value="C:cytoplasm"/>
    <property type="evidence" value="ECO:0007669"/>
    <property type="project" value="UniProtKB-SubCell"/>
</dbReference>
<sequence length="114" mass="12205">LVGPDGEVIGVERQEHLLDPARAALAETAPGRRAVIRAAHPGVLGAPEDAPFDRILVSAGARRRPPALVAQLAEDGVMVIPVQERMQRVTRRGGEITQSTHGAYRFVPLIEDSS</sequence>
<evidence type="ECO:0000256" key="6">
    <source>
        <dbReference type="ARBA" id="ARBA00022603"/>
    </source>
</evidence>
<evidence type="ECO:0000313" key="13">
    <source>
        <dbReference type="Proteomes" id="UP000742460"/>
    </source>
</evidence>
<organism evidence="12 13">
    <name type="scientific">Brachybacterium massiliense</name>
    <dbReference type="NCBI Taxonomy" id="1755098"/>
    <lineage>
        <taxon>Bacteria</taxon>
        <taxon>Bacillati</taxon>
        <taxon>Actinomycetota</taxon>
        <taxon>Actinomycetes</taxon>
        <taxon>Micrococcales</taxon>
        <taxon>Dermabacteraceae</taxon>
        <taxon>Brachybacterium</taxon>
    </lineage>
</organism>
<protein>
    <recommendedName>
        <fullName evidence="4">Protein-L-isoaspartate O-methyltransferase</fullName>
        <ecNumber evidence="3">2.1.1.77</ecNumber>
    </recommendedName>
    <alternativeName>
        <fullName evidence="11">L-isoaspartyl protein carboxyl methyltransferase</fullName>
    </alternativeName>
    <alternativeName>
        <fullName evidence="9">Protein L-isoaspartyl methyltransferase</fullName>
    </alternativeName>
    <alternativeName>
        <fullName evidence="10">Protein-beta-aspartate methyltransferase</fullName>
    </alternativeName>
</protein>
<dbReference type="Proteomes" id="UP000742460">
    <property type="component" value="Unassembled WGS sequence"/>
</dbReference>
<comment type="similarity">
    <text evidence="2">Belongs to the methyltransferase superfamily. L-isoaspartyl/D-aspartyl protein methyltransferase family.</text>
</comment>
<comment type="caution">
    <text evidence="12">The sequence shown here is derived from an EMBL/GenBank/DDBJ whole genome shotgun (WGS) entry which is preliminary data.</text>
</comment>
<name>A0A921SWE9_9MICO</name>
<evidence type="ECO:0000256" key="9">
    <source>
        <dbReference type="ARBA" id="ARBA00030757"/>
    </source>
</evidence>
<keyword evidence="5" id="KW-0963">Cytoplasm</keyword>
<dbReference type="SUPFAM" id="SSF53335">
    <property type="entry name" value="S-adenosyl-L-methionine-dependent methyltransferases"/>
    <property type="match status" value="1"/>
</dbReference>
<comment type="subcellular location">
    <subcellularLocation>
        <location evidence="1">Cytoplasm</location>
    </subcellularLocation>
</comment>
<evidence type="ECO:0000313" key="12">
    <source>
        <dbReference type="EMBL" id="HJG90800.1"/>
    </source>
</evidence>
<keyword evidence="8" id="KW-0949">S-adenosyl-L-methionine</keyword>
<dbReference type="GO" id="GO:0032259">
    <property type="term" value="P:methylation"/>
    <property type="evidence" value="ECO:0007669"/>
    <property type="project" value="UniProtKB-KW"/>
</dbReference>
<dbReference type="PANTHER" id="PTHR11579:SF0">
    <property type="entry name" value="PROTEIN-L-ISOASPARTATE(D-ASPARTATE) O-METHYLTRANSFERASE"/>
    <property type="match status" value="1"/>
</dbReference>
<evidence type="ECO:0000256" key="8">
    <source>
        <dbReference type="ARBA" id="ARBA00022691"/>
    </source>
</evidence>
<accession>A0A921SWE9</accession>
<keyword evidence="6" id="KW-0489">Methyltransferase</keyword>
<keyword evidence="7" id="KW-0808">Transferase</keyword>
<dbReference type="Pfam" id="PF01135">
    <property type="entry name" value="PCMT"/>
    <property type="match status" value="1"/>
</dbReference>
<dbReference type="InterPro" id="IPR000682">
    <property type="entry name" value="PCMT"/>
</dbReference>
<dbReference type="PANTHER" id="PTHR11579">
    <property type="entry name" value="PROTEIN-L-ISOASPARTATE O-METHYLTRANSFERASE"/>
    <property type="match status" value="1"/>
</dbReference>
<dbReference type="Gene3D" id="3.40.50.150">
    <property type="entry name" value="Vaccinia Virus protein VP39"/>
    <property type="match status" value="1"/>
</dbReference>
<gene>
    <name evidence="12" type="ORF">K8V81_03655</name>
</gene>
<evidence type="ECO:0000256" key="2">
    <source>
        <dbReference type="ARBA" id="ARBA00005369"/>
    </source>
</evidence>